<evidence type="ECO:0000313" key="2">
    <source>
        <dbReference type="EMBL" id="KAJ8904180.1"/>
    </source>
</evidence>
<dbReference type="EMBL" id="JAMWBK010000006">
    <property type="protein sequence ID" value="KAJ8904180.1"/>
    <property type="molecule type" value="Genomic_DNA"/>
</dbReference>
<dbReference type="AlphaFoldDB" id="A0AAV8UNR4"/>
<feature type="transmembrane region" description="Helical" evidence="1">
    <location>
        <begin position="71"/>
        <end position="89"/>
    </location>
</feature>
<reference evidence="2 3" key="1">
    <citation type="journal article" date="2023" name="Nat. Commun.">
        <title>Origin of minicircular mitochondrial genomes in red algae.</title>
        <authorList>
            <person name="Lee Y."/>
            <person name="Cho C.H."/>
            <person name="Lee Y.M."/>
            <person name="Park S.I."/>
            <person name="Yang J.H."/>
            <person name="West J.A."/>
            <person name="Bhattacharya D."/>
            <person name="Yoon H.S."/>
        </authorList>
    </citation>
    <scope>NUCLEOTIDE SEQUENCE [LARGE SCALE GENOMIC DNA]</scope>
    <source>
        <strain evidence="2 3">CCMP1338</strain>
        <tissue evidence="2">Whole cell</tissue>
    </source>
</reference>
<evidence type="ECO:0000256" key="1">
    <source>
        <dbReference type="SAM" id="Phobius"/>
    </source>
</evidence>
<gene>
    <name evidence="2" type="ORF">NDN08_000707</name>
</gene>
<feature type="transmembrane region" description="Helical" evidence="1">
    <location>
        <begin position="159"/>
        <end position="178"/>
    </location>
</feature>
<dbReference type="Proteomes" id="UP001157974">
    <property type="component" value="Unassembled WGS sequence"/>
</dbReference>
<keyword evidence="1" id="KW-1133">Transmembrane helix</keyword>
<comment type="caution">
    <text evidence="2">The sequence shown here is derived from an EMBL/GenBank/DDBJ whole genome shotgun (WGS) entry which is preliminary data.</text>
</comment>
<proteinExistence type="predicted"/>
<sequence length="194" mass="22485">MGFYVASGFIAEYIPARKTSPLRPEGWWLNRWPFLGWLETFLKVAAWIYAAKTPVADSENMIPYGAALYKYEVWALVSLAILMVAAIGDRIFYREIISMIFVLPQMSSAVVVARALLKGRRAVSAPNLRLYMWLQFLGDLVKLVFFVVHDFKIKKVAKWILYTLQFYFFLCYGFALYADYESFGTVQTFKRVFS</sequence>
<name>A0AAV8UNR4_9RHOD</name>
<evidence type="ECO:0000313" key="3">
    <source>
        <dbReference type="Proteomes" id="UP001157974"/>
    </source>
</evidence>
<feature type="transmembrane region" description="Helical" evidence="1">
    <location>
        <begin position="128"/>
        <end position="147"/>
    </location>
</feature>
<keyword evidence="1" id="KW-0812">Transmembrane</keyword>
<protein>
    <submittedName>
        <fullName evidence="2">Uncharacterized protein</fullName>
    </submittedName>
</protein>
<accession>A0AAV8UNR4</accession>
<keyword evidence="1" id="KW-0472">Membrane</keyword>
<organism evidence="2 3">
    <name type="scientific">Rhodosorus marinus</name>
    <dbReference type="NCBI Taxonomy" id="101924"/>
    <lineage>
        <taxon>Eukaryota</taxon>
        <taxon>Rhodophyta</taxon>
        <taxon>Stylonematophyceae</taxon>
        <taxon>Stylonematales</taxon>
        <taxon>Stylonemataceae</taxon>
        <taxon>Rhodosorus</taxon>
    </lineage>
</organism>
<feature type="transmembrane region" description="Helical" evidence="1">
    <location>
        <begin position="96"/>
        <end position="116"/>
    </location>
</feature>
<keyword evidence="3" id="KW-1185">Reference proteome</keyword>